<reference evidence="1 2" key="1">
    <citation type="submission" date="2018-05" db="EMBL/GenBank/DDBJ databases">
        <title>Genome sequencing and assembly of the regulated plant pathogen Lachnellula willkommii and related sister species for the development of diagnostic species identification markers.</title>
        <authorList>
            <person name="Giroux E."/>
            <person name="Bilodeau G."/>
        </authorList>
    </citation>
    <scope>NUCLEOTIDE SEQUENCE [LARGE SCALE GENOMIC DNA]</scope>
    <source>
        <strain evidence="1 2">CBS 172.35</strain>
    </source>
</reference>
<evidence type="ECO:0000313" key="2">
    <source>
        <dbReference type="Proteomes" id="UP000315522"/>
    </source>
</evidence>
<keyword evidence="2" id="KW-1185">Reference proteome</keyword>
<dbReference type="Proteomes" id="UP000315522">
    <property type="component" value="Unassembled WGS sequence"/>
</dbReference>
<gene>
    <name evidence="1" type="ORF">LAWI1_G000648</name>
</gene>
<name>A0A559MLJ7_9HELO</name>
<dbReference type="AlphaFoldDB" id="A0A559MLJ7"/>
<dbReference type="EMBL" id="QGML01000076">
    <property type="protein sequence ID" value="TVY93820.1"/>
    <property type="molecule type" value="Genomic_DNA"/>
</dbReference>
<evidence type="ECO:0000313" key="1">
    <source>
        <dbReference type="EMBL" id="TVY93820.1"/>
    </source>
</evidence>
<proteinExistence type="predicted"/>
<organism evidence="1 2">
    <name type="scientific">Lachnellula willkommii</name>
    <dbReference type="NCBI Taxonomy" id="215461"/>
    <lineage>
        <taxon>Eukaryota</taxon>
        <taxon>Fungi</taxon>
        <taxon>Dikarya</taxon>
        <taxon>Ascomycota</taxon>
        <taxon>Pezizomycotina</taxon>
        <taxon>Leotiomycetes</taxon>
        <taxon>Helotiales</taxon>
        <taxon>Lachnaceae</taxon>
        <taxon>Lachnellula</taxon>
    </lineage>
</organism>
<protein>
    <submittedName>
        <fullName evidence="1">Uncharacterized protein</fullName>
    </submittedName>
</protein>
<accession>A0A559MLJ7</accession>
<comment type="caution">
    <text evidence="1">The sequence shown here is derived from an EMBL/GenBank/DDBJ whole genome shotgun (WGS) entry which is preliminary data.</text>
</comment>
<sequence length="399" mass="43874">MAVMLFTPLRCFEAVCALLIIYSLYSMDILAVASVAVSYQAKKTLYEDLAKTQSYGAGTDSGIAVEHPSSPEAISISTAPQAVSSPAVEVPDTLPAGNSPLDSKPPLILYAYSESDTARVNIEFFIRHGLHAAADFVFIINGNTDIAAIIPEGPNIRVVQRENVCYDIGAYAEVLTKDDLYKGYKRFIMLNASIRGPFLPSWSQGCWSDMYLGKVTDEVKLVGMTANCVPTFHVQSMIWATDTTGLETLLFPSEAVLKAYALNPPKPFNSAKEQLEKLHPQKPGMNSCFHDMNSAVTAEIGASTLVKAAGYKVDAFMSAYHNMERYEEVCNSSRKGDVLWDKKYFGTNVHPFETLFMKSNREIDEVGLARHSEWVAERGYSSYDICKVMEMPALSGGNV</sequence>